<name>A0A152A1Y1_TIELA</name>
<gene>
    <name evidence="9" type="ORF">DLAC_03366</name>
</gene>
<dbReference type="InterPro" id="IPR007829">
    <property type="entry name" value="TM2"/>
</dbReference>
<evidence type="ECO:0000256" key="3">
    <source>
        <dbReference type="ARBA" id="ARBA00022692"/>
    </source>
</evidence>
<keyword evidence="5 7" id="KW-0472">Membrane</keyword>
<evidence type="ECO:0000256" key="4">
    <source>
        <dbReference type="ARBA" id="ARBA00022989"/>
    </source>
</evidence>
<evidence type="ECO:0000313" key="10">
    <source>
        <dbReference type="Proteomes" id="UP000076078"/>
    </source>
</evidence>
<dbReference type="OMA" id="QHYAPYQ"/>
<dbReference type="PANTHER" id="PTHR21016">
    <property type="entry name" value="BETA-AMYLOID BINDING PROTEIN-RELATED"/>
    <property type="match status" value="1"/>
</dbReference>
<dbReference type="OrthoDB" id="10262359at2759"/>
<feature type="transmembrane region" description="Helical" evidence="7">
    <location>
        <begin position="16"/>
        <end position="36"/>
    </location>
</feature>
<comment type="subcellular location">
    <subcellularLocation>
        <location evidence="1">Membrane</location>
        <topology evidence="1">Multi-pass membrane protein</topology>
    </subcellularLocation>
</comment>
<reference evidence="9 10" key="1">
    <citation type="submission" date="2015-12" db="EMBL/GenBank/DDBJ databases">
        <title>Dictyostelia acquired genes for synthesis and detection of signals that induce cell-type specialization by lateral gene transfer from prokaryotes.</title>
        <authorList>
            <person name="Gloeckner G."/>
            <person name="Schaap P."/>
        </authorList>
    </citation>
    <scope>NUCLEOTIDE SEQUENCE [LARGE SCALE GENOMIC DNA]</scope>
    <source>
        <strain evidence="9 10">TK</strain>
    </source>
</reference>
<evidence type="ECO:0000259" key="8">
    <source>
        <dbReference type="Pfam" id="PF05154"/>
    </source>
</evidence>
<keyword evidence="4 7" id="KW-1133">Transmembrane helix</keyword>
<feature type="domain" description="TM2" evidence="8">
    <location>
        <begin position="13"/>
        <end position="61"/>
    </location>
</feature>
<dbReference type="STRING" id="361077.A0A152A1Y1"/>
<evidence type="ECO:0000256" key="2">
    <source>
        <dbReference type="ARBA" id="ARBA00008284"/>
    </source>
</evidence>
<feature type="compositionally biased region" description="Low complexity" evidence="6">
    <location>
        <begin position="116"/>
        <end position="127"/>
    </location>
</feature>
<accession>A0A152A1Y1</accession>
<evidence type="ECO:0000256" key="5">
    <source>
        <dbReference type="ARBA" id="ARBA00023136"/>
    </source>
</evidence>
<dbReference type="AlphaFoldDB" id="A0A152A1Y1"/>
<feature type="compositionally biased region" description="Pro residues" evidence="6">
    <location>
        <begin position="128"/>
        <end position="141"/>
    </location>
</feature>
<feature type="region of interest" description="Disordered" evidence="6">
    <location>
        <begin position="100"/>
        <end position="141"/>
    </location>
</feature>
<dbReference type="Pfam" id="PF05154">
    <property type="entry name" value="TM2"/>
    <property type="match status" value="1"/>
</dbReference>
<comment type="caution">
    <text evidence="9">The sequence shown here is derived from an EMBL/GenBank/DDBJ whole genome shotgun (WGS) entry which is preliminary data.</text>
</comment>
<organism evidence="9 10">
    <name type="scientific">Tieghemostelium lacteum</name>
    <name type="common">Slime mold</name>
    <name type="synonym">Dictyostelium lacteum</name>
    <dbReference type="NCBI Taxonomy" id="361077"/>
    <lineage>
        <taxon>Eukaryota</taxon>
        <taxon>Amoebozoa</taxon>
        <taxon>Evosea</taxon>
        <taxon>Eumycetozoa</taxon>
        <taxon>Dictyostelia</taxon>
        <taxon>Dictyosteliales</taxon>
        <taxon>Raperosteliaceae</taxon>
        <taxon>Tieghemostelium</taxon>
    </lineage>
</organism>
<dbReference type="InterPro" id="IPR050932">
    <property type="entry name" value="TM2D1-3-like"/>
</dbReference>
<comment type="similarity">
    <text evidence="2">Belongs to the TM2 family.</text>
</comment>
<dbReference type="Proteomes" id="UP000076078">
    <property type="component" value="Unassembled WGS sequence"/>
</dbReference>
<dbReference type="EMBL" id="LODT01000016">
    <property type="protein sequence ID" value="KYR00209.1"/>
    <property type="molecule type" value="Genomic_DNA"/>
</dbReference>
<evidence type="ECO:0000256" key="6">
    <source>
        <dbReference type="SAM" id="MobiDB-lite"/>
    </source>
</evidence>
<sequence length="141" mass="16556">MSHHHHEHHHHCPKSLFVTYILWFFFGIFGIHRFYLNKPLSGVIWLFTLGVFGIGWLIDLFLIPGYVREYNHHYFAQETIIVAPQPILYQSTQPFPSYPYQAQPYIAGQPQQPNGSQAYQPQAYQPQPYQPQPYSPPPYTP</sequence>
<evidence type="ECO:0000256" key="7">
    <source>
        <dbReference type="SAM" id="Phobius"/>
    </source>
</evidence>
<evidence type="ECO:0000313" key="9">
    <source>
        <dbReference type="EMBL" id="KYR00209.1"/>
    </source>
</evidence>
<dbReference type="PANTHER" id="PTHR21016:SF25">
    <property type="entry name" value="TM2 DOMAIN-CONTAINING PROTEIN DDB_G0277895-RELATED"/>
    <property type="match status" value="1"/>
</dbReference>
<evidence type="ECO:0000256" key="1">
    <source>
        <dbReference type="ARBA" id="ARBA00004141"/>
    </source>
</evidence>
<proteinExistence type="inferred from homology"/>
<keyword evidence="10" id="KW-1185">Reference proteome</keyword>
<keyword evidence="3 7" id="KW-0812">Transmembrane</keyword>
<dbReference type="GO" id="GO:0016020">
    <property type="term" value="C:membrane"/>
    <property type="evidence" value="ECO:0007669"/>
    <property type="project" value="UniProtKB-SubCell"/>
</dbReference>
<dbReference type="InParanoid" id="A0A152A1Y1"/>
<feature type="transmembrane region" description="Helical" evidence="7">
    <location>
        <begin position="42"/>
        <end position="63"/>
    </location>
</feature>
<protein>
    <submittedName>
        <fullName evidence="9">TM2 domain-containing protein</fullName>
    </submittedName>
</protein>